<keyword evidence="3" id="KW-1185">Reference proteome</keyword>
<evidence type="ECO:0000313" key="2">
    <source>
        <dbReference type="EMBL" id="KAF5345324.1"/>
    </source>
</evidence>
<name>A0A8H5CQ50_9AGAR</name>
<protein>
    <submittedName>
        <fullName evidence="2">Uncharacterized protein</fullName>
    </submittedName>
</protein>
<proteinExistence type="predicted"/>
<organism evidence="2 3">
    <name type="scientific">Tetrapyrgos nigripes</name>
    <dbReference type="NCBI Taxonomy" id="182062"/>
    <lineage>
        <taxon>Eukaryota</taxon>
        <taxon>Fungi</taxon>
        <taxon>Dikarya</taxon>
        <taxon>Basidiomycota</taxon>
        <taxon>Agaricomycotina</taxon>
        <taxon>Agaricomycetes</taxon>
        <taxon>Agaricomycetidae</taxon>
        <taxon>Agaricales</taxon>
        <taxon>Marasmiineae</taxon>
        <taxon>Marasmiaceae</taxon>
        <taxon>Tetrapyrgos</taxon>
    </lineage>
</organism>
<dbReference type="EMBL" id="JAACJM010000113">
    <property type="protein sequence ID" value="KAF5345324.1"/>
    <property type="molecule type" value="Genomic_DNA"/>
</dbReference>
<evidence type="ECO:0000313" key="3">
    <source>
        <dbReference type="Proteomes" id="UP000559256"/>
    </source>
</evidence>
<dbReference type="OrthoDB" id="3164380at2759"/>
<accession>A0A8H5CQ50</accession>
<sequence>MASPLESFGCLDELIQIIYQSVHRFVLLSNVTEEEWTVHLGLSGSEGRWWRGVWKDKDVFETIGSISKATGKLLEGFAQKLADCVVNGDIFISDWSSAPGAQIKVKRPVPRCKPDKKPVHIPLTEISAAEAASFSTRMFLDIAIQAKSRKNQLHGGAELPALAVSSTFSTTDFDIGKPSASSSVKDALSASDEAPERKSPAKKREEKAGKSTKRKESEPPQPKLARTLKGASLVNPNKKARKFKAQEFESDGE</sequence>
<reference evidence="2 3" key="1">
    <citation type="journal article" date="2020" name="ISME J.">
        <title>Uncovering the hidden diversity of litter-decomposition mechanisms in mushroom-forming fungi.</title>
        <authorList>
            <person name="Floudas D."/>
            <person name="Bentzer J."/>
            <person name="Ahren D."/>
            <person name="Johansson T."/>
            <person name="Persson P."/>
            <person name="Tunlid A."/>
        </authorList>
    </citation>
    <scope>NUCLEOTIDE SEQUENCE [LARGE SCALE GENOMIC DNA]</scope>
    <source>
        <strain evidence="2 3">CBS 291.85</strain>
    </source>
</reference>
<feature type="compositionally biased region" description="Basic and acidic residues" evidence="1">
    <location>
        <begin position="194"/>
        <end position="218"/>
    </location>
</feature>
<evidence type="ECO:0000256" key="1">
    <source>
        <dbReference type="SAM" id="MobiDB-lite"/>
    </source>
</evidence>
<feature type="region of interest" description="Disordered" evidence="1">
    <location>
        <begin position="175"/>
        <end position="253"/>
    </location>
</feature>
<comment type="caution">
    <text evidence="2">The sequence shown here is derived from an EMBL/GenBank/DDBJ whole genome shotgun (WGS) entry which is preliminary data.</text>
</comment>
<gene>
    <name evidence="2" type="ORF">D9758_008483</name>
</gene>
<dbReference type="AlphaFoldDB" id="A0A8H5CQ50"/>
<dbReference type="Proteomes" id="UP000559256">
    <property type="component" value="Unassembled WGS sequence"/>
</dbReference>